<dbReference type="HAMAP" id="MF_01365_A">
    <property type="entry name" value="Ribosomal_uL6_A"/>
    <property type="match status" value="1"/>
</dbReference>
<sequence length="191" mass="20924">MKVLSSAKRVEIPQGVSVEVSGKRVRVSGPLGTVEKDFSHAKNIDIRPEDGAVVVEVFNATKKDYATLGTVAAHIKNMIEGVTRGYRYKLKIVYAHFPMTVKVEGNKVIIENFLGERGKRYAEILPGVKVRVEKDEVFVEGVDKDAVAQTAANIHLATHLRGDKAHSPHGREGAGPGILDGIYLYAVEHIR</sequence>
<dbReference type="InterPro" id="IPR020040">
    <property type="entry name" value="Ribosomal_uL6_a/b-dom"/>
</dbReference>
<evidence type="ECO:0000256" key="3">
    <source>
        <dbReference type="ARBA" id="ARBA00022980"/>
    </source>
</evidence>
<dbReference type="NCBIfam" id="NF004037">
    <property type="entry name" value="PRK05518.1"/>
    <property type="match status" value="1"/>
</dbReference>
<keyword evidence="2 5" id="KW-0694">RNA-binding</keyword>
<reference evidence="7" key="1">
    <citation type="journal article" date="2020" name="mSystems">
        <title>Genome- and Community-Level Interaction Insights into Carbon Utilization and Element Cycling Functions of Hydrothermarchaeota in Hydrothermal Sediment.</title>
        <authorList>
            <person name="Zhou Z."/>
            <person name="Liu Y."/>
            <person name="Xu W."/>
            <person name="Pan J."/>
            <person name="Luo Z.H."/>
            <person name="Li M."/>
        </authorList>
    </citation>
    <scope>NUCLEOTIDE SEQUENCE [LARGE SCALE GENOMIC DNA]</scope>
    <source>
        <strain evidence="7">SpSt-25</strain>
    </source>
</reference>
<comment type="subunit">
    <text evidence="5">Part of the 50S ribosomal subunit.</text>
</comment>
<dbReference type="InterPro" id="IPR036789">
    <property type="entry name" value="Ribosomal_uL6-like_a/b-dom_sf"/>
</dbReference>
<dbReference type="Pfam" id="PF00347">
    <property type="entry name" value="Ribosomal_L6"/>
    <property type="match status" value="2"/>
</dbReference>
<dbReference type="EMBL" id="DSKP01000093">
    <property type="protein sequence ID" value="HEB48700.1"/>
    <property type="molecule type" value="Genomic_DNA"/>
</dbReference>
<dbReference type="GO" id="GO:0002181">
    <property type="term" value="P:cytoplasmic translation"/>
    <property type="evidence" value="ECO:0007669"/>
    <property type="project" value="TreeGrafter"/>
</dbReference>
<gene>
    <name evidence="5" type="primary">rpl6</name>
    <name evidence="7" type="ORF">ENP77_02765</name>
</gene>
<dbReference type="FunFam" id="3.90.930.12:FF:000004">
    <property type="entry name" value="60S ribosomal protein L9"/>
    <property type="match status" value="1"/>
</dbReference>
<keyword evidence="3 5" id="KW-0689">Ribosomal protein</keyword>
<dbReference type="NCBIfam" id="TIGR03653">
    <property type="entry name" value="uL6_arch"/>
    <property type="match status" value="1"/>
</dbReference>
<accession>A0A7C1T198</accession>
<name>A0A7C1T198_THEPE</name>
<proteinExistence type="inferred from homology"/>
<dbReference type="PANTHER" id="PTHR11655">
    <property type="entry name" value="60S/50S RIBOSOMAL PROTEIN L6/L9"/>
    <property type="match status" value="1"/>
</dbReference>
<dbReference type="GO" id="GO:0019843">
    <property type="term" value="F:rRNA binding"/>
    <property type="evidence" value="ECO:0007669"/>
    <property type="project" value="UniProtKB-UniRule"/>
</dbReference>
<keyword evidence="4 5" id="KW-0687">Ribonucleoprotein</keyword>
<comment type="function">
    <text evidence="5">This protein binds to the 23S rRNA, and is important in its secondary structure. It is located near the subunit interface in the base of the L7/L12 stalk, and near the tRNA binding site of the peptidyltransferase center.</text>
</comment>
<dbReference type="InterPro" id="IPR019907">
    <property type="entry name" value="Ribosomal_uL6_arc"/>
</dbReference>
<organism evidence="7">
    <name type="scientific">Thermofilum pendens</name>
    <dbReference type="NCBI Taxonomy" id="2269"/>
    <lineage>
        <taxon>Archaea</taxon>
        <taxon>Thermoproteota</taxon>
        <taxon>Thermoprotei</taxon>
        <taxon>Thermofilales</taxon>
        <taxon>Thermofilaceae</taxon>
        <taxon>Thermofilum</taxon>
    </lineage>
</organism>
<evidence type="ECO:0000256" key="4">
    <source>
        <dbReference type="ARBA" id="ARBA00023274"/>
    </source>
</evidence>
<evidence type="ECO:0000313" key="7">
    <source>
        <dbReference type="EMBL" id="HEB48700.1"/>
    </source>
</evidence>
<dbReference type="SUPFAM" id="SSF56053">
    <property type="entry name" value="Ribosomal protein L6"/>
    <property type="match status" value="2"/>
</dbReference>
<dbReference type="Gene3D" id="3.90.930.12">
    <property type="entry name" value="Ribosomal protein L6, alpha-beta domain"/>
    <property type="match status" value="2"/>
</dbReference>
<dbReference type="InterPro" id="IPR000702">
    <property type="entry name" value="Ribosomal_uL6-like"/>
</dbReference>
<evidence type="ECO:0000256" key="1">
    <source>
        <dbReference type="ARBA" id="ARBA00022730"/>
    </source>
</evidence>
<dbReference type="PIRSF" id="PIRSF002162">
    <property type="entry name" value="Ribosomal_L6"/>
    <property type="match status" value="1"/>
</dbReference>
<feature type="domain" description="Large ribosomal subunit protein uL6 alpha-beta" evidence="6">
    <location>
        <begin position="12"/>
        <end position="85"/>
    </location>
</feature>
<comment type="caution">
    <text evidence="7">The sequence shown here is derived from an EMBL/GenBank/DDBJ whole genome shotgun (WGS) entry which is preliminary data.</text>
</comment>
<evidence type="ECO:0000256" key="2">
    <source>
        <dbReference type="ARBA" id="ARBA00022884"/>
    </source>
</evidence>
<feature type="domain" description="Large ribosomal subunit protein uL6 alpha-beta" evidence="6">
    <location>
        <begin position="97"/>
        <end position="161"/>
    </location>
</feature>
<dbReference type="FunFam" id="3.90.930.12:FF:000008">
    <property type="entry name" value="50S ribosomal protein L6"/>
    <property type="match status" value="1"/>
</dbReference>
<comment type="similarity">
    <text evidence="5">Belongs to the universal ribosomal protein uL6 family.</text>
</comment>
<keyword evidence="1 5" id="KW-0699">rRNA-binding</keyword>
<dbReference type="GO" id="GO:0003735">
    <property type="term" value="F:structural constituent of ribosome"/>
    <property type="evidence" value="ECO:0007669"/>
    <property type="project" value="UniProtKB-UniRule"/>
</dbReference>
<dbReference type="GO" id="GO:0022625">
    <property type="term" value="C:cytosolic large ribosomal subunit"/>
    <property type="evidence" value="ECO:0007669"/>
    <property type="project" value="UniProtKB-UniRule"/>
</dbReference>
<evidence type="ECO:0000256" key="5">
    <source>
        <dbReference type="HAMAP-Rule" id="MF_01365"/>
    </source>
</evidence>
<dbReference type="AlphaFoldDB" id="A0A7C1T198"/>
<dbReference type="PANTHER" id="PTHR11655:SF16">
    <property type="entry name" value="60S RIBOSOMAL PROTEIN L9"/>
    <property type="match status" value="1"/>
</dbReference>
<protein>
    <recommendedName>
        <fullName evidence="5">Large ribosomal subunit protein uL6</fullName>
    </recommendedName>
</protein>
<evidence type="ECO:0000259" key="6">
    <source>
        <dbReference type="Pfam" id="PF00347"/>
    </source>
</evidence>